<dbReference type="GO" id="GO:0008170">
    <property type="term" value="F:N-methyltransferase activity"/>
    <property type="evidence" value="ECO:0007669"/>
    <property type="project" value="UniProtKB-ARBA"/>
</dbReference>
<feature type="domain" description="C2H2-type" evidence="11">
    <location>
        <begin position="516"/>
        <end position="543"/>
    </location>
</feature>
<proteinExistence type="predicted"/>
<feature type="domain" description="C2H2-type" evidence="11">
    <location>
        <begin position="456"/>
        <end position="484"/>
    </location>
</feature>
<feature type="domain" description="C2H2-type" evidence="11">
    <location>
        <begin position="403"/>
        <end position="429"/>
    </location>
</feature>
<feature type="domain" description="SET" evidence="12">
    <location>
        <begin position="62"/>
        <end position="176"/>
    </location>
</feature>
<dbReference type="InterPro" id="IPR036236">
    <property type="entry name" value="Znf_C2H2_sf"/>
</dbReference>
<keyword evidence="14" id="KW-1185">Reference proteome</keyword>
<sequence length="817" mass="94827">MAQTLSIPEPFNFVNDDDDNSYAEECGMCGEEHTALECKLIQITGHIPDKLVPSKARLTLPDFLEVKTLADNSFSVCTKEIIPKGTQFGPFQAKRLLTLKPSIRFPLKLFTSDEDDEFKEYFLDTSEETECSWMYFVSPAAELEEQNMICYQDKNNIYYVCLNDINPGEDLRVWYAPFYAEKINQNVLQPVVALEENKMENTLVEVIDGLVKSQQNIMKRDIWNCKFCGKLESNVTVFTLHLLEHYRLQLKKHCELCKATFNSYKNLQKHMKLIHSTNRIKNAPKETSSIPLIKGSMQCKDVSLGGPLLNVILNDSLDNSNFLIQKNEELNQFNLANIDNHNTLMDTENFNVDNLLNDNVKELDHFNFELKDAEEDIVCDICLKVFVSLRSLIRHLGLHTGKYFCKECNKIFSHKENLDTHKCNAFYRHRCTYCSKVFVQKKYLNRHITVRHFKKYACSKCSHSYQSKTDLVNHECEAKNRERNVTCGKCGKQFFHERALKIHSKIHETKVVEVKFICEFCPKIFTNKVSFNVHAQTHEEPKYACRVCDRKFHRNDVLKHHMLSHVVTNLETVSCDVCDKKLKSKKHLFFHKKMHQEAAYKCPYCPCSFRTQWNLEKHNKRKHKEFEFSDAIDLFQCPACNKKMKLKSSLQRHMKRIHADIKDYQGMDIMPNKHKFAGKKKEKKVEVTESDLNIMDLKETIDNMNFTTDISMSGNDESNINIEFEDMLKSTTDNIDFLNESNDRIVENLLSIPMQSAPIENKAKPNSDILPSMPDLAGTEQEIKLSNNAFILENGTIVEPQPSGQIVYYLLGEKMQV</sequence>
<keyword evidence="3" id="KW-0677">Repeat</keyword>
<dbReference type="OrthoDB" id="40579at2759"/>
<feature type="domain" description="C2H2-type" evidence="11">
    <location>
        <begin position="543"/>
        <end position="565"/>
    </location>
</feature>
<evidence type="ECO:0000256" key="2">
    <source>
        <dbReference type="ARBA" id="ARBA00022723"/>
    </source>
</evidence>
<gene>
    <name evidence="13" type="ORF">MELIAE_LOCUS7891</name>
</gene>
<evidence type="ECO:0000256" key="1">
    <source>
        <dbReference type="ARBA" id="ARBA00004123"/>
    </source>
</evidence>
<dbReference type="Pfam" id="PF13912">
    <property type="entry name" value="zf-C2H2_6"/>
    <property type="match status" value="2"/>
</dbReference>
<dbReference type="GO" id="GO:0005634">
    <property type="term" value="C:nucleus"/>
    <property type="evidence" value="ECO:0007669"/>
    <property type="project" value="UniProtKB-SubCell"/>
</dbReference>
<feature type="domain" description="C2H2-type" evidence="11">
    <location>
        <begin position="377"/>
        <end position="404"/>
    </location>
</feature>
<evidence type="ECO:0000256" key="7">
    <source>
        <dbReference type="ARBA" id="ARBA00023125"/>
    </source>
</evidence>
<evidence type="ECO:0000313" key="13">
    <source>
        <dbReference type="EMBL" id="CAH0557098.1"/>
    </source>
</evidence>
<keyword evidence="7" id="KW-0238">DNA-binding</keyword>
<evidence type="ECO:0000259" key="12">
    <source>
        <dbReference type="PROSITE" id="PS50280"/>
    </source>
</evidence>
<keyword evidence="6" id="KW-0805">Transcription regulation</keyword>
<feature type="domain" description="C2H2-type" evidence="11">
    <location>
        <begin position="635"/>
        <end position="663"/>
    </location>
</feature>
<dbReference type="Pfam" id="PF21549">
    <property type="entry name" value="PRDM2_PR"/>
    <property type="match status" value="1"/>
</dbReference>
<evidence type="ECO:0000256" key="5">
    <source>
        <dbReference type="ARBA" id="ARBA00022833"/>
    </source>
</evidence>
<dbReference type="PROSITE" id="PS00028">
    <property type="entry name" value="ZINC_FINGER_C2H2_1"/>
    <property type="match status" value="9"/>
</dbReference>
<evidence type="ECO:0000256" key="4">
    <source>
        <dbReference type="ARBA" id="ARBA00022771"/>
    </source>
</evidence>
<feature type="domain" description="C2H2-type" evidence="11">
    <location>
        <begin position="600"/>
        <end position="623"/>
    </location>
</feature>
<evidence type="ECO:0000256" key="6">
    <source>
        <dbReference type="ARBA" id="ARBA00023015"/>
    </source>
</evidence>
<dbReference type="EMBL" id="OV121136">
    <property type="protein sequence ID" value="CAH0557098.1"/>
    <property type="molecule type" value="Genomic_DNA"/>
</dbReference>
<dbReference type="Pfam" id="PF00096">
    <property type="entry name" value="zf-C2H2"/>
    <property type="match status" value="4"/>
</dbReference>
<evidence type="ECO:0000256" key="9">
    <source>
        <dbReference type="ARBA" id="ARBA00023242"/>
    </source>
</evidence>
<evidence type="ECO:0000259" key="11">
    <source>
        <dbReference type="PROSITE" id="PS50157"/>
    </source>
</evidence>
<dbReference type="InterPro" id="IPR001214">
    <property type="entry name" value="SET_dom"/>
</dbReference>
<dbReference type="PANTHER" id="PTHR16515">
    <property type="entry name" value="PR DOMAIN ZINC FINGER PROTEIN"/>
    <property type="match status" value="1"/>
</dbReference>
<name>A0A9P0FHU8_BRAAE</name>
<keyword evidence="2" id="KW-0479">Metal-binding</keyword>
<dbReference type="SMART" id="SM00355">
    <property type="entry name" value="ZnF_C2H2"/>
    <property type="match status" value="12"/>
</dbReference>
<evidence type="ECO:0000313" key="14">
    <source>
        <dbReference type="Proteomes" id="UP001154078"/>
    </source>
</evidence>
<dbReference type="PROSITE" id="PS50280">
    <property type="entry name" value="SET"/>
    <property type="match status" value="1"/>
</dbReference>
<dbReference type="PANTHER" id="PTHR16515:SF49">
    <property type="entry name" value="GASTRULA ZINC FINGER PROTEIN XLCGF49.1-LIKE-RELATED"/>
    <property type="match status" value="1"/>
</dbReference>
<keyword evidence="9" id="KW-0539">Nucleus</keyword>
<evidence type="ECO:0000256" key="8">
    <source>
        <dbReference type="ARBA" id="ARBA00023163"/>
    </source>
</evidence>
<dbReference type="InterPro" id="IPR050331">
    <property type="entry name" value="Zinc_finger"/>
</dbReference>
<dbReference type="PROSITE" id="PS50157">
    <property type="entry name" value="ZINC_FINGER_C2H2_2"/>
    <property type="match status" value="10"/>
</dbReference>
<dbReference type="SUPFAM" id="SSF57667">
    <property type="entry name" value="beta-beta-alpha zinc fingers"/>
    <property type="match status" value="5"/>
</dbReference>
<organism evidence="13 14">
    <name type="scientific">Brassicogethes aeneus</name>
    <name type="common">Rape pollen beetle</name>
    <name type="synonym">Meligethes aeneus</name>
    <dbReference type="NCBI Taxonomy" id="1431903"/>
    <lineage>
        <taxon>Eukaryota</taxon>
        <taxon>Metazoa</taxon>
        <taxon>Ecdysozoa</taxon>
        <taxon>Arthropoda</taxon>
        <taxon>Hexapoda</taxon>
        <taxon>Insecta</taxon>
        <taxon>Pterygota</taxon>
        <taxon>Neoptera</taxon>
        <taxon>Endopterygota</taxon>
        <taxon>Coleoptera</taxon>
        <taxon>Polyphaga</taxon>
        <taxon>Cucujiformia</taxon>
        <taxon>Nitidulidae</taxon>
        <taxon>Meligethinae</taxon>
        <taxon>Brassicogethes</taxon>
    </lineage>
</organism>
<reference evidence="13" key="1">
    <citation type="submission" date="2021-12" db="EMBL/GenBank/DDBJ databases">
        <authorList>
            <person name="King R."/>
        </authorList>
    </citation>
    <scope>NUCLEOTIDE SEQUENCE</scope>
</reference>
<feature type="domain" description="C2H2-type" evidence="11">
    <location>
        <begin position="485"/>
        <end position="507"/>
    </location>
</feature>
<dbReference type="InterPro" id="IPR046341">
    <property type="entry name" value="SET_dom_sf"/>
</dbReference>
<dbReference type="GO" id="GO:0008276">
    <property type="term" value="F:protein methyltransferase activity"/>
    <property type="evidence" value="ECO:0007669"/>
    <property type="project" value="UniProtKB-ARBA"/>
</dbReference>
<keyword evidence="8" id="KW-0804">Transcription</keyword>
<dbReference type="GO" id="GO:0008270">
    <property type="term" value="F:zinc ion binding"/>
    <property type="evidence" value="ECO:0007669"/>
    <property type="project" value="UniProtKB-KW"/>
</dbReference>
<feature type="domain" description="C2H2-type" evidence="11">
    <location>
        <begin position="429"/>
        <end position="457"/>
    </location>
</feature>
<feature type="domain" description="C2H2-type" evidence="11">
    <location>
        <begin position="252"/>
        <end position="280"/>
    </location>
</feature>
<protein>
    <submittedName>
        <fullName evidence="13">Uncharacterized protein</fullName>
    </submittedName>
</protein>
<dbReference type="AlphaFoldDB" id="A0A9P0FHU8"/>
<dbReference type="Proteomes" id="UP001154078">
    <property type="component" value="Chromosome 5"/>
</dbReference>
<evidence type="ECO:0000256" key="3">
    <source>
        <dbReference type="ARBA" id="ARBA00022737"/>
    </source>
</evidence>
<dbReference type="GO" id="GO:0008757">
    <property type="term" value="F:S-adenosylmethionine-dependent methyltransferase activity"/>
    <property type="evidence" value="ECO:0007669"/>
    <property type="project" value="UniProtKB-ARBA"/>
</dbReference>
<keyword evidence="4 10" id="KW-0863">Zinc-finger</keyword>
<accession>A0A9P0FHU8</accession>
<dbReference type="InterPro" id="IPR013087">
    <property type="entry name" value="Znf_C2H2_type"/>
</dbReference>
<dbReference type="GO" id="GO:0010468">
    <property type="term" value="P:regulation of gene expression"/>
    <property type="evidence" value="ECO:0007669"/>
    <property type="project" value="TreeGrafter"/>
</dbReference>
<evidence type="ECO:0000256" key="10">
    <source>
        <dbReference type="PROSITE-ProRule" id="PRU00042"/>
    </source>
</evidence>
<dbReference type="Gene3D" id="3.30.160.60">
    <property type="entry name" value="Classic Zinc Finger"/>
    <property type="match status" value="7"/>
</dbReference>
<keyword evidence="5" id="KW-0862">Zinc</keyword>
<dbReference type="Gene3D" id="2.170.270.10">
    <property type="entry name" value="SET domain"/>
    <property type="match status" value="1"/>
</dbReference>
<comment type="subcellular location">
    <subcellularLocation>
        <location evidence="1">Nucleus</location>
    </subcellularLocation>
</comment>